<comment type="caution">
    <text evidence="16">The sequence shown here is derived from an EMBL/GenBank/DDBJ whole genome shotgun (WGS) entry which is preliminary data.</text>
</comment>
<keyword evidence="10 14" id="KW-1133">Transmembrane helix</keyword>
<keyword evidence="7" id="KW-0378">Hydrolase</keyword>
<keyword evidence="5 14" id="KW-0812">Transmembrane</keyword>
<gene>
    <name evidence="16" type="ORF">CDD81_5582</name>
</gene>
<dbReference type="SUPFAM" id="SSF56219">
    <property type="entry name" value="DNase I-like"/>
    <property type="match status" value="1"/>
</dbReference>
<evidence type="ECO:0000256" key="14">
    <source>
        <dbReference type="SAM" id="Phobius"/>
    </source>
</evidence>
<evidence type="ECO:0000256" key="7">
    <source>
        <dbReference type="ARBA" id="ARBA00022801"/>
    </source>
</evidence>
<dbReference type="Gene3D" id="3.60.10.10">
    <property type="entry name" value="Endonuclease/exonuclease/phosphatase"/>
    <property type="match status" value="1"/>
</dbReference>
<evidence type="ECO:0000256" key="10">
    <source>
        <dbReference type="ARBA" id="ARBA00022989"/>
    </source>
</evidence>
<dbReference type="EMBL" id="NJET01000044">
    <property type="protein sequence ID" value="PHH63710.1"/>
    <property type="molecule type" value="Genomic_DNA"/>
</dbReference>
<dbReference type="AlphaFoldDB" id="A0A2C5Y8E4"/>
<comment type="similarity">
    <text evidence="4">Belongs to the neutral sphingomyelinase family.</text>
</comment>
<name>A0A2C5Y8E4_9HYPO</name>
<comment type="pathway">
    <text evidence="2">Lipid metabolism; sphingolipid metabolism.</text>
</comment>
<evidence type="ECO:0000256" key="8">
    <source>
        <dbReference type="ARBA" id="ARBA00022842"/>
    </source>
</evidence>
<comment type="pathway">
    <text evidence="3">Sphingolipid metabolism.</text>
</comment>
<keyword evidence="9" id="KW-0746">Sphingolipid metabolism</keyword>
<evidence type="ECO:0000256" key="9">
    <source>
        <dbReference type="ARBA" id="ARBA00022919"/>
    </source>
</evidence>
<dbReference type="InterPro" id="IPR005135">
    <property type="entry name" value="Endo/exonuclease/phosphatase"/>
</dbReference>
<feature type="transmembrane region" description="Helical" evidence="14">
    <location>
        <begin position="412"/>
        <end position="438"/>
    </location>
</feature>
<keyword evidence="6" id="KW-0479">Metal-binding</keyword>
<dbReference type="OrthoDB" id="387657at2759"/>
<evidence type="ECO:0000256" key="6">
    <source>
        <dbReference type="ARBA" id="ARBA00022723"/>
    </source>
</evidence>
<evidence type="ECO:0000256" key="13">
    <source>
        <dbReference type="SAM" id="MobiDB-lite"/>
    </source>
</evidence>
<keyword evidence="17" id="KW-1185">Reference proteome</keyword>
<dbReference type="Proteomes" id="UP000226192">
    <property type="component" value="Unassembled WGS sequence"/>
</dbReference>
<comment type="subcellular location">
    <subcellularLocation>
        <location evidence="1">Membrane</location>
        <topology evidence="1">Multi-pass membrane protein</topology>
    </subcellularLocation>
</comment>
<keyword evidence="11" id="KW-0443">Lipid metabolism</keyword>
<evidence type="ECO:0000256" key="2">
    <source>
        <dbReference type="ARBA" id="ARBA00004760"/>
    </source>
</evidence>
<feature type="compositionally biased region" description="Low complexity" evidence="13">
    <location>
        <begin position="458"/>
        <end position="468"/>
    </location>
</feature>
<dbReference type="FunFam" id="3.60.10.10:FF:000059">
    <property type="entry name" value="Inositol phosphosphingolipids phospholipase C"/>
    <property type="match status" value="1"/>
</dbReference>
<dbReference type="InterPro" id="IPR038772">
    <property type="entry name" value="Sph/SMPD2-like"/>
</dbReference>
<dbReference type="GO" id="GO:0004767">
    <property type="term" value="F:sphingomyelin phosphodiesterase activity"/>
    <property type="evidence" value="ECO:0007669"/>
    <property type="project" value="InterPro"/>
</dbReference>
<dbReference type="STRING" id="1399860.A0A2C5Y8E4"/>
<feature type="transmembrane region" description="Helical" evidence="14">
    <location>
        <begin position="388"/>
        <end position="406"/>
    </location>
</feature>
<evidence type="ECO:0000256" key="12">
    <source>
        <dbReference type="ARBA" id="ARBA00023136"/>
    </source>
</evidence>
<dbReference type="PANTHER" id="PTHR16320">
    <property type="entry name" value="SPHINGOMYELINASE FAMILY MEMBER"/>
    <property type="match status" value="1"/>
</dbReference>
<dbReference type="InterPro" id="IPR036691">
    <property type="entry name" value="Endo/exonu/phosph_ase_sf"/>
</dbReference>
<evidence type="ECO:0000256" key="4">
    <source>
        <dbReference type="ARBA" id="ARBA00006335"/>
    </source>
</evidence>
<feature type="compositionally biased region" description="Basic and acidic residues" evidence="13">
    <location>
        <begin position="476"/>
        <end position="486"/>
    </location>
</feature>
<feature type="region of interest" description="Disordered" evidence="13">
    <location>
        <begin position="458"/>
        <end position="486"/>
    </location>
</feature>
<dbReference type="PANTHER" id="PTHR16320:SF24">
    <property type="entry name" value="PHOSPHODIESTERASE, PUTATIVE-RELATED"/>
    <property type="match status" value="1"/>
</dbReference>
<evidence type="ECO:0000256" key="11">
    <source>
        <dbReference type="ARBA" id="ARBA00023098"/>
    </source>
</evidence>
<evidence type="ECO:0000256" key="1">
    <source>
        <dbReference type="ARBA" id="ARBA00004141"/>
    </source>
</evidence>
<evidence type="ECO:0000256" key="5">
    <source>
        <dbReference type="ARBA" id="ARBA00022692"/>
    </source>
</evidence>
<feature type="domain" description="Endonuclease/exonuclease/phosphatase" evidence="15">
    <location>
        <begin position="14"/>
        <end position="324"/>
    </location>
</feature>
<dbReference type="GO" id="GO:0016020">
    <property type="term" value="C:membrane"/>
    <property type="evidence" value="ECO:0007669"/>
    <property type="project" value="UniProtKB-SubCell"/>
</dbReference>
<proteinExistence type="inferred from homology"/>
<dbReference type="Pfam" id="PF03372">
    <property type="entry name" value="Exo_endo_phos"/>
    <property type="match status" value="1"/>
</dbReference>
<organism evidence="16 17">
    <name type="scientific">Ophiocordyceps australis</name>
    <dbReference type="NCBI Taxonomy" id="1399860"/>
    <lineage>
        <taxon>Eukaryota</taxon>
        <taxon>Fungi</taxon>
        <taxon>Dikarya</taxon>
        <taxon>Ascomycota</taxon>
        <taxon>Pezizomycotina</taxon>
        <taxon>Sordariomycetes</taxon>
        <taxon>Hypocreomycetidae</taxon>
        <taxon>Hypocreales</taxon>
        <taxon>Ophiocordycipitaceae</taxon>
        <taxon>Ophiocordyceps</taxon>
    </lineage>
</organism>
<dbReference type="GO" id="GO:0046872">
    <property type="term" value="F:metal ion binding"/>
    <property type="evidence" value="ECO:0007669"/>
    <property type="project" value="UniProtKB-KW"/>
</dbReference>
<accession>A0A2C5Y8E4</accession>
<dbReference type="GO" id="GO:0006665">
    <property type="term" value="P:sphingolipid metabolic process"/>
    <property type="evidence" value="ECO:0007669"/>
    <property type="project" value="UniProtKB-KW"/>
</dbReference>
<keyword evidence="8" id="KW-0460">Magnesium</keyword>
<sequence>MADKDGLPSQVRLLTLNCWGLLYISTLREARLQEIGRRLGQLEPAPDVVCLQECWVESDFAAIREATRTVLPHGKLFRAGVWGAGLGILSRWAVEEAEMHEYRLNGRPTAFWRGDWYVGKGVAWATLRLGPGAGEVMHVLNTHTHAPYEKDAQDSYACHRAAQLWHMAKLLRRAAAQPSFLVVALGDFNMLPLSLPHRILTHRAPVCDAWRIAQPDSSLGPVAHGPEAARGRPVPSAAYNLAVNGATSDGLYNTWRWTRNRQNKLRRGLPCPVDAEALDRRGKRLDYIFFCPRSASPAHGWVVDTVHVALTERHPQLHVSLSDHFAVAATLKLHAPAAKSPTALDVQLAQSLASTAHHGLPRSDLDQLMALIRDYTARELRQRRLRALHFYASLVVWAGCLVAVWFSPRNFVAFILCLVASLVLASGIVDGLLALLFFSSELRCLGEFEHEVRSAAAAAADSRAPDVPEQQSTGNDGDRDSSQSPS</sequence>
<evidence type="ECO:0000313" key="16">
    <source>
        <dbReference type="EMBL" id="PHH63710.1"/>
    </source>
</evidence>
<reference evidence="16 17" key="1">
    <citation type="submission" date="2017-06" db="EMBL/GenBank/DDBJ databases">
        <title>Ant-infecting Ophiocordyceps genomes reveal a high diversity of potential behavioral manipulation genes and a possible major role for enterotoxins.</title>
        <authorList>
            <person name="De Bekker C."/>
            <person name="Evans H.C."/>
            <person name="Brachmann A."/>
            <person name="Hughes D.P."/>
        </authorList>
    </citation>
    <scope>NUCLEOTIDE SEQUENCE [LARGE SCALE GENOMIC DNA]</scope>
    <source>
        <strain evidence="16 17">Map64</strain>
    </source>
</reference>
<evidence type="ECO:0000259" key="15">
    <source>
        <dbReference type="Pfam" id="PF03372"/>
    </source>
</evidence>
<keyword evidence="12 14" id="KW-0472">Membrane</keyword>
<evidence type="ECO:0000256" key="3">
    <source>
        <dbReference type="ARBA" id="ARBA00004991"/>
    </source>
</evidence>
<protein>
    <recommendedName>
        <fullName evidence="15">Endonuclease/exonuclease/phosphatase domain-containing protein</fullName>
    </recommendedName>
</protein>
<evidence type="ECO:0000313" key="17">
    <source>
        <dbReference type="Proteomes" id="UP000226192"/>
    </source>
</evidence>